<dbReference type="PANTHER" id="PTHR23077:SF198">
    <property type="entry name" value="ATP-DEPENDENT ZINC METALLOPROTEASE FTSH"/>
    <property type="match status" value="1"/>
</dbReference>
<protein>
    <submittedName>
        <fullName evidence="3">ATP-binding protein</fullName>
    </submittedName>
</protein>
<gene>
    <name evidence="3" type="ORF">FKY71_13015</name>
</gene>
<dbReference type="Gene3D" id="3.40.50.300">
    <property type="entry name" value="P-loop containing nucleotide triphosphate hydrolases"/>
    <property type="match status" value="1"/>
</dbReference>
<dbReference type="InterPro" id="IPR027417">
    <property type="entry name" value="P-loop_NTPase"/>
</dbReference>
<name>A0A540VPB7_9GAMM</name>
<dbReference type="EMBL" id="VIFK01000169">
    <property type="protein sequence ID" value="TQE98595.1"/>
    <property type="molecule type" value="Genomic_DNA"/>
</dbReference>
<keyword evidence="3" id="KW-0067">ATP-binding</keyword>
<dbReference type="GO" id="GO:0005524">
    <property type="term" value="F:ATP binding"/>
    <property type="evidence" value="ECO:0007669"/>
    <property type="project" value="UniProtKB-KW"/>
</dbReference>
<evidence type="ECO:0000313" key="3">
    <source>
        <dbReference type="EMBL" id="TQE98595.1"/>
    </source>
</evidence>
<dbReference type="Gene3D" id="1.10.8.60">
    <property type="match status" value="1"/>
</dbReference>
<dbReference type="AlphaFoldDB" id="A0A540VPB7"/>
<dbReference type="GO" id="GO:0016887">
    <property type="term" value="F:ATP hydrolysis activity"/>
    <property type="evidence" value="ECO:0007669"/>
    <property type="project" value="InterPro"/>
</dbReference>
<dbReference type="Pfam" id="PF00004">
    <property type="entry name" value="AAA"/>
    <property type="match status" value="1"/>
</dbReference>
<comment type="caution">
    <text evidence="3">The sequence shown here is derived from an EMBL/GenBank/DDBJ whole genome shotgun (WGS) entry which is preliminary data.</text>
</comment>
<evidence type="ECO:0000259" key="2">
    <source>
        <dbReference type="SMART" id="SM00382"/>
    </source>
</evidence>
<dbReference type="PANTHER" id="PTHR23077">
    <property type="entry name" value="AAA-FAMILY ATPASE"/>
    <property type="match status" value="1"/>
</dbReference>
<accession>A0A540VPB7</accession>
<feature type="domain" description="AAA+ ATPase" evidence="2">
    <location>
        <begin position="192"/>
        <end position="325"/>
    </location>
</feature>
<organism evidence="3 4">
    <name type="scientific">Spiribacter salinus</name>
    <dbReference type="NCBI Taxonomy" id="1335746"/>
    <lineage>
        <taxon>Bacteria</taxon>
        <taxon>Pseudomonadati</taxon>
        <taxon>Pseudomonadota</taxon>
        <taxon>Gammaproteobacteria</taxon>
        <taxon>Chromatiales</taxon>
        <taxon>Ectothiorhodospiraceae</taxon>
        <taxon>Spiribacter</taxon>
    </lineage>
</organism>
<proteinExistence type="predicted"/>
<reference evidence="3 4" key="1">
    <citation type="submission" date="2019-06" db="EMBL/GenBank/DDBJ databases">
        <title>Metagenome assembled Genome of Spiribacter salinus SL48-SHIP from the microbial mat of Salt Lake 48 (Novosibirsk region, Russia).</title>
        <authorList>
            <person name="Shipova A."/>
            <person name="Rozanov A.S."/>
            <person name="Bryanskaya A.V."/>
            <person name="Peltek S.E."/>
        </authorList>
    </citation>
    <scope>NUCLEOTIDE SEQUENCE [LARGE SCALE GENOMIC DNA]</scope>
    <source>
        <strain evidence="3">SL48-SHIP-2</strain>
    </source>
</reference>
<sequence>MRIPPVPPWRSRRSSARSGGRSLNWTYLGPLSHRSVHQTRPPSKLTRMLKPAKLVCCIQLPPRKDRFMRATLLRRVIRQLCESDHPDLRQLAEDIVVDEERRGHGQVARELKSILDKDLRNGLHKAGAPEAFAPLSRVQDITGRDGGSLGTQIHPENLRTAMVLPPELEARFNRIETEYRRRDELTRFGLRPRRRILFHGPPGCGKTLGAERLAANLGLQLYRVHFDAIVSSYLGETASNLRKVFDACRMEPRLLLLDECDSIARSRSSTQQDVGEMSRTVNALLDLIETFDGPGMLVATTNLYGHLDPALFRRFDDVVEISRPGLPEIEELLKLHLGSVPIQGNFPFKRISKSLLGSSAARITRIAEEAAKSSILEAQSSKLTAHHVEQAMAEIHVDDGGANL</sequence>
<feature type="region of interest" description="Disordered" evidence="1">
    <location>
        <begin position="1"/>
        <end position="21"/>
    </location>
</feature>
<dbReference type="InterPro" id="IPR050168">
    <property type="entry name" value="AAA_ATPase_domain"/>
</dbReference>
<dbReference type="SMART" id="SM00382">
    <property type="entry name" value="AAA"/>
    <property type="match status" value="1"/>
</dbReference>
<evidence type="ECO:0000256" key="1">
    <source>
        <dbReference type="SAM" id="MobiDB-lite"/>
    </source>
</evidence>
<evidence type="ECO:0000313" key="4">
    <source>
        <dbReference type="Proteomes" id="UP000315400"/>
    </source>
</evidence>
<keyword evidence="3" id="KW-0547">Nucleotide-binding</keyword>
<dbReference type="SUPFAM" id="SSF52540">
    <property type="entry name" value="P-loop containing nucleoside triphosphate hydrolases"/>
    <property type="match status" value="1"/>
</dbReference>
<dbReference type="Proteomes" id="UP000315400">
    <property type="component" value="Unassembled WGS sequence"/>
</dbReference>
<dbReference type="InterPro" id="IPR003959">
    <property type="entry name" value="ATPase_AAA_core"/>
</dbReference>
<dbReference type="CDD" id="cd19481">
    <property type="entry name" value="RecA-like_protease"/>
    <property type="match status" value="1"/>
</dbReference>
<dbReference type="InterPro" id="IPR003593">
    <property type="entry name" value="AAA+_ATPase"/>
</dbReference>